<evidence type="ECO:0000256" key="1">
    <source>
        <dbReference type="SAM" id="MobiDB-lite"/>
    </source>
</evidence>
<feature type="region of interest" description="Disordered" evidence="1">
    <location>
        <begin position="1"/>
        <end position="22"/>
    </location>
</feature>
<evidence type="ECO:0000313" key="2">
    <source>
        <dbReference type="EMBL" id="MCI85072.1"/>
    </source>
</evidence>
<protein>
    <submittedName>
        <fullName evidence="2">Uncharacterized protein</fullName>
    </submittedName>
</protein>
<proteinExistence type="predicted"/>
<name>A0A392VCB2_9FABA</name>
<dbReference type="Proteomes" id="UP000265520">
    <property type="component" value="Unassembled WGS sequence"/>
</dbReference>
<feature type="compositionally biased region" description="Polar residues" evidence="1">
    <location>
        <begin position="1"/>
        <end position="10"/>
    </location>
</feature>
<feature type="region of interest" description="Disordered" evidence="1">
    <location>
        <begin position="43"/>
        <end position="67"/>
    </location>
</feature>
<organism evidence="2 3">
    <name type="scientific">Trifolium medium</name>
    <dbReference type="NCBI Taxonomy" id="97028"/>
    <lineage>
        <taxon>Eukaryota</taxon>
        <taxon>Viridiplantae</taxon>
        <taxon>Streptophyta</taxon>
        <taxon>Embryophyta</taxon>
        <taxon>Tracheophyta</taxon>
        <taxon>Spermatophyta</taxon>
        <taxon>Magnoliopsida</taxon>
        <taxon>eudicotyledons</taxon>
        <taxon>Gunneridae</taxon>
        <taxon>Pentapetalae</taxon>
        <taxon>rosids</taxon>
        <taxon>fabids</taxon>
        <taxon>Fabales</taxon>
        <taxon>Fabaceae</taxon>
        <taxon>Papilionoideae</taxon>
        <taxon>50 kb inversion clade</taxon>
        <taxon>NPAAA clade</taxon>
        <taxon>Hologalegina</taxon>
        <taxon>IRL clade</taxon>
        <taxon>Trifolieae</taxon>
        <taxon>Trifolium</taxon>
    </lineage>
</organism>
<sequence>MLPKKTQNPTVPQPPYDHRSQFTDSLNSTYVLQFADSPIQFASPLNSPPSISSSRQPKSFRSGYLRR</sequence>
<dbReference type="EMBL" id="LXQA011106308">
    <property type="protein sequence ID" value="MCI85072.1"/>
    <property type="molecule type" value="Genomic_DNA"/>
</dbReference>
<evidence type="ECO:0000313" key="3">
    <source>
        <dbReference type="Proteomes" id="UP000265520"/>
    </source>
</evidence>
<reference evidence="2 3" key="1">
    <citation type="journal article" date="2018" name="Front. Plant Sci.">
        <title>Red Clover (Trifolium pratense) and Zigzag Clover (T. medium) - A Picture of Genomic Similarities and Differences.</title>
        <authorList>
            <person name="Dluhosova J."/>
            <person name="Istvanek J."/>
            <person name="Nedelnik J."/>
            <person name="Repkova J."/>
        </authorList>
    </citation>
    <scope>NUCLEOTIDE SEQUENCE [LARGE SCALE GENOMIC DNA]</scope>
    <source>
        <strain evidence="3">cv. 10/8</strain>
        <tissue evidence="2">Leaf</tissue>
    </source>
</reference>
<comment type="caution">
    <text evidence="2">The sequence shown here is derived from an EMBL/GenBank/DDBJ whole genome shotgun (WGS) entry which is preliminary data.</text>
</comment>
<accession>A0A392VCB2</accession>
<dbReference type="AlphaFoldDB" id="A0A392VCB2"/>
<keyword evidence="3" id="KW-1185">Reference proteome</keyword>